<sequence>MEKSSKRKMEWETCEEFKISREDTRNHVDDVSEDLENEAEKQENDAERRKESISFFFVVVVLLERKVRKSKRELSDCTRGIR</sequence>
<name>A0AAN8SB88_POLSC</name>
<proteinExistence type="predicted"/>
<evidence type="ECO:0000313" key="2">
    <source>
        <dbReference type="EMBL" id="KAK6643202.1"/>
    </source>
</evidence>
<feature type="compositionally biased region" description="Basic and acidic residues" evidence="1">
    <location>
        <begin position="38"/>
        <end position="49"/>
    </location>
</feature>
<organism evidence="2 3">
    <name type="scientific">Polyplax serrata</name>
    <name type="common">Common mouse louse</name>
    <dbReference type="NCBI Taxonomy" id="468196"/>
    <lineage>
        <taxon>Eukaryota</taxon>
        <taxon>Metazoa</taxon>
        <taxon>Ecdysozoa</taxon>
        <taxon>Arthropoda</taxon>
        <taxon>Hexapoda</taxon>
        <taxon>Insecta</taxon>
        <taxon>Pterygota</taxon>
        <taxon>Neoptera</taxon>
        <taxon>Paraneoptera</taxon>
        <taxon>Psocodea</taxon>
        <taxon>Troctomorpha</taxon>
        <taxon>Phthiraptera</taxon>
        <taxon>Anoplura</taxon>
        <taxon>Polyplacidae</taxon>
        <taxon>Polyplax</taxon>
    </lineage>
</organism>
<feature type="region of interest" description="Disordered" evidence="1">
    <location>
        <begin position="28"/>
        <end position="49"/>
    </location>
</feature>
<comment type="caution">
    <text evidence="2">The sequence shown here is derived from an EMBL/GenBank/DDBJ whole genome shotgun (WGS) entry which is preliminary data.</text>
</comment>
<accession>A0AAN8SB88</accession>
<evidence type="ECO:0000256" key="1">
    <source>
        <dbReference type="SAM" id="MobiDB-lite"/>
    </source>
</evidence>
<dbReference type="AlphaFoldDB" id="A0AAN8SB88"/>
<gene>
    <name evidence="2" type="ORF">RUM43_004706</name>
</gene>
<protein>
    <submittedName>
        <fullName evidence="2">Uncharacterized protein</fullName>
    </submittedName>
</protein>
<dbReference type="EMBL" id="JAWJWE010000002">
    <property type="protein sequence ID" value="KAK6643202.1"/>
    <property type="molecule type" value="Genomic_DNA"/>
</dbReference>
<evidence type="ECO:0000313" key="3">
    <source>
        <dbReference type="Proteomes" id="UP001372834"/>
    </source>
</evidence>
<reference evidence="2 3" key="1">
    <citation type="submission" date="2023-10" db="EMBL/GenBank/DDBJ databases">
        <title>Genomes of two closely related lineages of the louse Polyplax serrata with different host specificities.</title>
        <authorList>
            <person name="Martinu J."/>
            <person name="Tarabai H."/>
            <person name="Stefka J."/>
            <person name="Hypsa V."/>
        </authorList>
    </citation>
    <scope>NUCLEOTIDE SEQUENCE [LARGE SCALE GENOMIC DNA]</scope>
    <source>
        <strain evidence="2">HR10_N</strain>
    </source>
</reference>
<dbReference type="Proteomes" id="UP001372834">
    <property type="component" value="Unassembled WGS sequence"/>
</dbReference>